<accession>F2DA83</accession>
<proteinExistence type="evidence at transcript level"/>
<evidence type="ECO:0000313" key="2">
    <source>
        <dbReference type="EMBL" id="BAJ92429.1"/>
    </source>
</evidence>
<dbReference type="AlphaFoldDB" id="F2DA83"/>
<dbReference type="EMBL" id="AK360796">
    <property type="protein sequence ID" value="BAJ92004.1"/>
    <property type="molecule type" value="mRNA"/>
</dbReference>
<name>F2DA83_HORVV</name>
<organism evidence="1">
    <name type="scientific">Hordeum vulgare subsp. vulgare</name>
    <name type="common">Domesticated barley</name>
    <dbReference type="NCBI Taxonomy" id="112509"/>
    <lineage>
        <taxon>Eukaryota</taxon>
        <taxon>Viridiplantae</taxon>
        <taxon>Streptophyta</taxon>
        <taxon>Embryophyta</taxon>
        <taxon>Tracheophyta</taxon>
        <taxon>Spermatophyta</taxon>
        <taxon>Magnoliopsida</taxon>
        <taxon>Liliopsida</taxon>
        <taxon>Poales</taxon>
        <taxon>Poaceae</taxon>
        <taxon>BOP clade</taxon>
        <taxon>Pooideae</taxon>
        <taxon>Triticodae</taxon>
        <taxon>Triticeae</taxon>
        <taxon>Hordeinae</taxon>
        <taxon>Hordeum</taxon>
    </lineage>
</organism>
<sequence length="95" mass="11435">MMQIEGVGFRRRCFRRGSLAVKVQRLERADGQREKKIDVVTHRCLTCYFFRSSLLPRRIALRERADNVLEIKVIEWKLVIVLIWIKPYIYKVWVA</sequence>
<evidence type="ECO:0000313" key="1">
    <source>
        <dbReference type="EMBL" id="BAJ92004.1"/>
    </source>
</evidence>
<dbReference type="EMBL" id="AK361222">
    <property type="protein sequence ID" value="BAJ92429.1"/>
    <property type="molecule type" value="mRNA"/>
</dbReference>
<protein>
    <submittedName>
        <fullName evidence="1">Predicted protein</fullName>
    </submittedName>
</protein>
<reference evidence="1" key="1">
    <citation type="journal article" date="2011" name="Plant Physiol.">
        <title>Comprehensive sequence analysis of 24,783 barley full-length cDNAs derived from 12 clone libraries.</title>
        <authorList>
            <person name="Matsumoto T."/>
            <person name="Tanaka T."/>
            <person name="Sakai H."/>
            <person name="Amano N."/>
            <person name="Kanamori H."/>
            <person name="Kurita K."/>
            <person name="Kikuta A."/>
            <person name="Kamiya K."/>
            <person name="Yamamoto M."/>
            <person name="Ikawa H."/>
            <person name="Fujii N."/>
            <person name="Hori K."/>
            <person name="Itoh T."/>
            <person name="Sato K."/>
        </authorList>
    </citation>
    <scope>NUCLEOTIDE SEQUENCE</scope>
    <source>
        <tissue evidence="1">Leaf</tissue>
        <tissue evidence="2">Shoot</tissue>
    </source>
</reference>